<feature type="transmembrane region" description="Helical" evidence="7">
    <location>
        <begin position="79"/>
        <end position="98"/>
    </location>
</feature>
<evidence type="ECO:0000256" key="7">
    <source>
        <dbReference type="SAM" id="Phobius"/>
    </source>
</evidence>
<evidence type="ECO:0000259" key="8">
    <source>
        <dbReference type="Pfam" id="PF02687"/>
    </source>
</evidence>
<evidence type="ECO:0000256" key="5">
    <source>
        <dbReference type="ARBA" id="ARBA00023136"/>
    </source>
</evidence>
<dbReference type="InterPro" id="IPR003838">
    <property type="entry name" value="ABC3_permease_C"/>
</dbReference>
<keyword evidence="10" id="KW-1185">Reference proteome</keyword>
<organism evidence="9 10">
    <name type="scientific">Paenibacillus profundus</name>
    <dbReference type="NCBI Taxonomy" id="1173085"/>
    <lineage>
        <taxon>Bacteria</taxon>
        <taxon>Bacillati</taxon>
        <taxon>Bacillota</taxon>
        <taxon>Bacilli</taxon>
        <taxon>Bacillales</taxon>
        <taxon>Paenibacillaceae</taxon>
        <taxon>Paenibacillus</taxon>
    </lineage>
</organism>
<keyword evidence="2" id="KW-1003">Cell membrane</keyword>
<dbReference type="EMBL" id="JAJNBZ010000041">
    <property type="protein sequence ID" value="MCE5173097.1"/>
    <property type="molecule type" value="Genomic_DNA"/>
</dbReference>
<comment type="subcellular location">
    <subcellularLocation>
        <location evidence="1">Cell membrane</location>
        <topology evidence="1">Multi-pass membrane protein</topology>
    </subcellularLocation>
</comment>
<comment type="caution">
    <text evidence="9">The sequence shown here is derived from an EMBL/GenBank/DDBJ whole genome shotgun (WGS) entry which is preliminary data.</text>
</comment>
<feature type="transmembrane region" description="Helical" evidence="7">
    <location>
        <begin position="33"/>
        <end position="59"/>
    </location>
</feature>
<sequence>MILVVLYISVVERTKEIGILRAIGARKKDVKRIFFSESALLGLFSGLIAVTAGILISGVGNSILSKSFGAELINLTGQYMVFGIAVSMIVSIIAGLMPSSKAAKLDPMESLRFE</sequence>
<protein>
    <submittedName>
        <fullName evidence="9">FtsX-like permease family protein</fullName>
    </submittedName>
</protein>
<accession>A0ABS8YPA9</accession>
<name>A0ABS8YPA9_9BACL</name>
<gene>
    <name evidence="9" type="ORF">LQV63_27925</name>
</gene>
<dbReference type="Pfam" id="PF02687">
    <property type="entry name" value="FtsX"/>
    <property type="match status" value="1"/>
</dbReference>
<comment type="similarity">
    <text evidence="6">Belongs to the ABC-4 integral membrane protein family.</text>
</comment>
<keyword evidence="3 7" id="KW-0812">Transmembrane</keyword>
<keyword evidence="5 7" id="KW-0472">Membrane</keyword>
<dbReference type="PANTHER" id="PTHR30572:SF4">
    <property type="entry name" value="ABC TRANSPORTER PERMEASE YTRF"/>
    <property type="match status" value="1"/>
</dbReference>
<evidence type="ECO:0000256" key="6">
    <source>
        <dbReference type="ARBA" id="ARBA00038076"/>
    </source>
</evidence>
<reference evidence="9 10" key="1">
    <citation type="submission" date="2021-11" db="EMBL/GenBank/DDBJ databases">
        <title>Draft genome sequence of Paenibacillus profundus YoMME, a new Gram-positive bacteria with exoelectrogenic properties.</title>
        <authorList>
            <person name="Hubenova Y."/>
            <person name="Hubenova E."/>
            <person name="Manasiev Y."/>
            <person name="Peykov S."/>
            <person name="Mitov M."/>
        </authorList>
    </citation>
    <scope>NUCLEOTIDE SEQUENCE [LARGE SCALE GENOMIC DNA]</scope>
    <source>
        <strain evidence="9 10">YoMME</strain>
    </source>
</reference>
<keyword evidence="4 7" id="KW-1133">Transmembrane helix</keyword>
<evidence type="ECO:0000256" key="4">
    <source>
        <dbReference type="ARBA" id="ARBA00022989"/>
    </source>
</evidence>
<proteinExistence type="inferred from homology"/>
<evidence type="ECO:0000313" key="9">
    <source>
        <dbReference type="EMBL" id="MCE5173097.1"/>
    </source>
</evidence>
<dbReference type="InterPro" id="IPR050250">
    <property type="entry name" value="Macrolide_Exporter_MacB"/>
</dbReference>
<evidence type="ECO:0000256" key="3">
    <source>
        <dbReference type="ARBA" id="ARBA00022692"/>
    </source>
</evidence>
<evidence type="ECO:0000256" key="2">
    <source>
        <dbReference type="ARBA" id="ARBA00022475"/>
    </source>
</evidence>
<dbReference type="PANTHER" id="PTHR30572">
    <property type="entry name" value="MEMBRANE COMPONENT OF TRANSPORTER-RELATED"/>
    <property type="match status" value="1"/>
</dbReference>
<feature type="domain" description="ABC3 transporter permease C-terminal" evidence="8">
    <location>
        <begin position="2"/>
        <end position="107"/>
    </location>
</feature>
<dbReference type="Proteomes" id="UP001199916">
    <property type="component" value="Unassembled WGS sequence"/>
</dbReference>
<evidence type="ECO:0000313" key="10">
    <source>
        <dbReference type="Proteomes" id="UP001199916"/>
    </source>
</evidence>
<evidence type="ECO:0000256" key="1">
    <source>
        <dbReference type="ARBA" id="ARBA00004651"/>
    </source>
</evidence>